<evidence type="ECO:0000256" key="1">
    <source>
        <dbReference type="SAM" id="MobiDB-lite"/>
    </source>
</evidence>
<dbReference type="KEGG" id="bbes:BESB_045870"/>
<keyword evidence="3" id="KW-1185">Reference proteome</keyword>
<feature type="compositionally biased region" description="Polar residues" evidence="1">
    <location>
        <begin position="163"/>
        <end position="178"/>
    </location>
</feature>
<evidence type="ECO:0000313" key="3">
    <source>
        <dbReference type="Proteomes" id="UP000224006"/>
    </source>
</evidence>
<dbReference type="GeneID" id="40309517"/>
<dbReference type="Proteomes" id="UP000224006">
    <property type="component" value="Chromosome III"/>
</dbReference>
<dbReference type="EMBL" id="NWUJ01000003">
    <property type="protein sequence ID" value="PFH36395.1"/>
    <property type="molecule type" value="Genomic_DNA"/>
</dbReference>
<dbReference type="RefSeq" id="XP_029220404.1">
    <property type="nucleotide sequence ID" value="XM_029363038.1"/>
</dbReference>
<accession>A0A2A9MEI0</accession>
<evidence type="ECO:0000313" key="2">
    <source>
        <dbReference type="EMBL" id="PFH36395.1"/>
    </source>
</evidence>
<gene>
    <name evidence="2" type="ORF">BESB_045870</name>
</gene>
<protein>
    <submittedName>
        <fullName evidence="2">Uncharacterized protein</fullName>
    </submittedName>
</protein>
<dbReference type="OrthoDB" id="329485at2759"/>
<proteinExistence type="predicted"/>
<name>A0A2A9MEI0_BESBE</name>
<dbReference type="AlphaFoldDB" id="A0A2A9MEI0"/>
<dbReference type="VEuPathDB" id="ToxoDB:BESB_045870"/>
<feature type="region of interest" description="Disordered" evidence="1">
    <location>
        <begin position="156"/>
        <end position="178"/>
    </location>
</feature>
<comment type="caution">
    <text evidence="2">The sequence shown here is derived from an EMBL/GenBank/DDBJ whole genome shotgun (WGS) entry which is preliminary data.</text>
</comment>
<organism evidence="2 3">
    <name type="scientific">Besnoitia besnoiti</name>
    <name type="common">Apicomplexan protozoan</name>
    <dbReference type="NCBI Taxonomy" id="94643"/>
    <lineage>
        <taxon>Eukaryota</taxon>
        <taxon>Sar</taxon>
        <taxon>Alveolata</taxon>
        <taxon>Apicomplexa</taxon>
        <taxon>Conoidasida</taxon>
        <taxon>Coccidia</taxon>
        <taxon>Eucoccidiorida</taxon>
        <taxon>Eimeriorina</taxon>
        <taxon>Sarcocystidae</taxon>
        <taxon>Besnoitia</taxon>
    </lineage>
</organism>
<reference evidence="2 3" key="1">
    <citation type="submission" date="2017-09" db="EMBL/GenBank/DDBJ databases">
        <title>Genome sequencing of Besnoitia besnoiti strain Bb-Ger1.</title>
        <authorList>
            <person name="Schares G."/>
            <person name="Venepally P."/>
            <person name="Lorenzi H.A."/>
        </authorList>
    </citation>
    <scope>NUCLEOTIDE SEQUENCE [LARGE SCALE GENOMIC DNA]</scope>
    <source>
        <strain evidence="2 3">Bb-Ger1</strain>
    </source>
</reference>
<sequence length="178" mass="19807">MARRMPESASAGASEAPASNGRMRCIQGYWVTVSPVPPPSVQATKADIEREVAPCCDCVYDKPSRQLHLGFQSEDLANGATLLNSYALGFAPQLTIRLATDPAILRRKVLTDFTDDWPVRWEHKTLLFKTPNILLEFLEGFWETLSRWLFGARSRRSARAPSQQNAEPGSPSSTEKTK</sequence>